<reference evidence="3" key="1">
    <citation type="submission" date="2023-07" db="EMBL/GenBank/DDBJ databases">
        <title>Conexibacter stalactiti sp. nov., isolated from stalactites in a lava cave and emended description of the genus Conexibacter.</title>
        <authorList>
            <person name="Lee S.D."/>
        </authorList>
    </citation>
    <scope>NUCLEOTIDE SEQUENCE [LARGE SCALE GENOMIC DNA]</scope>
    <source>
        <strain evidence="3">KCTC 39840</strain>
    </source>
</reference>
<dbReference type="EMBL" id="JAWSTH010000034">
    <property type="protein sequence ID" value="MDW5595511.1"/>
    <property type="molecule type" value="Genomic_DNA"/>
</dbReference>
<organism evidence="2 3">
    <name type="scientific">Conexibacter stalactiti</name>
    <dbReference type="NCBI Taxonomy" id="1940611"/>
    <lineage>
        <taxon>Bacteria</taxon>
        <taxon>Bacillati</taxon>
        <taxon>Actinomycetota</taxon>
        <taxon>Thermoleophilia</taxon>
        <taxon>Solirubrobacterales</taxon>
        <taxon>Conexibacteraceae</taxon>
        <taxon>Conexibacter</taxon>
    </lineage>
</organism>
<evidence type="ECO:0008006" key="4">
    <source>
        <dbReference type="Google" id="ProtNLM"/>
    </source>
</evidence>
<comment type="caution">
    <text evidence="2">The sequence shown here is derived from an EMBL/GenBank/DDBJ whole genome shotgun (WGS) entry which is preliminary data.</text>
</comment>
<evidence type="ECO:0000313" key="3">
    <source>
        <dbReference type="Proteomes" id="UP001284601"/>
    </source>
</evidence>
<name>A0ABU4HQE9_9ACTN</name>
<feature type="compositionally biased region" description="Basic and acidic residues" evidence="1">
    <location>
        <begin position="1"/>
        <end position="23"/>
    </location>
</feature>
<protein>
    <recommendedName>
        <fullName evidence="4">LPXTG cell wall anchor domain-containing protein</fullName>
    </recommendedName>
</protein>
<evidence type="ECO:0000313" key="2">
    <source>
        <dbReference type="EMBL" id="MDW5595511.1"/>
    </source>
</evidence>
<dbReference type="Proteomes" id="UP001284601">
    <property type="component" value="Unassembled WGS sequence"/>
</dbReference>
<keyword evidence="3" id="KW-1185">Reference proteome</keyword>
<proteinExistence type="predicted"/>
<feature type="region of interest" description="Disordered" evidence="1">
    <location>
        <begin position="1"/>
        <end position="55"/>
    </location>
</feature>
<evidence type="ECO:0000256" key="1">
    <source>
        <dbReference type="SAM" id="MobiDB-lite"/>
    </source>
</evidence>
<gene>
    <name evidence="2" type="ORF">R7226_14270</name>
</gene>
<dbReference type="RefSeq" id="WP_318597847.1">
    <property type="nucleotide sequence ID" value="NZ_JAWSTH010000034.1"/>
</dbReference>
<reference evidence="2 3" key="2">
    <citation type="submission" date="2023-10" db="EMBL/GenBank/DDBJ databases">
        <authorList>
            <person name="Han X.F."/>
        </authorList>
    </citation>
    <scope>NUCLEOTIDE SEQUENCE [LARGE SCALE GENOMIC DNA]</scope>
    <source>
        <strain evidence="2 3">KCTC 39840</strain>
    </source>
</reference>
<accession>A0ABU4HQE9</accession>
<sequence>MSEREPRGIPDKPDATDEPHDVLAAEEFPGPSPDAAIVEQGPIELPDNPEGESEPHDVLAAEQFAMPAPRHHGNTSVEVTAPPAGSSKAPLLVGLGAAALGALTVLLKLRSRRRSKLEQLRDRLPL</sequence>